<organism evidence="3 4">
    <name type="scientific">Blautia obeum</name>
    <dbReference type="NCBI Taxonomy" id="40520"/>
    <lineage>
        <taxon>Bacteria</taxon>
        <taxon>Bacillati</taxon>
        <taxon>Bacillota</taxon>
        <taxon>Clostridia</taxon>
        <taxon>Lachnospirales</taxon>
        <taxon>Lachnospiraceae</taxon>
        <taxon>Blautia</taxon>
    </lineage>
</organism>
<feature type="compositionally biased region" description="Low complexity" evidence="1">
    <location>
        <begin position="249"/>
        <end position="311"/>
    </location>
</feature>
<feature type="region of interest" description="Disordered" evidence="1">
    <location>
        <begin position="42"/>
        <end position="75"/>
    </location>
</feature>
<sequence>MRGYRDNHIKEDTMRNKRLLAISAIAISASVFMTACSFGGDGKTDKTETVEVTDTPTPEVTQAPTETPVPTIAPNVQSTTYTSADKSIAINLPDATWANKTDETDMLSFESPEQGNILILHGQGEDTMAATVVPSTQDMAVSLEQADGDKVNGTDFEIQEYSANDVNGIGVYSYTTKMLNTDKSNGNLYVVHKVFANDTEYYTIDAGVKTEDALASVKAAVESFQILGDSTLKEAAPQQAPIENTAQTDANTSDAAAQPAADANTGDAAANGSTDAAATDGTANAAATDGTANAAATDNSDSSGTATNSGGFTEEQLTNTDETRTLYRNSDGHPFVITPDGNGNWVDSDGNVYNFIDEQDAYDAEGNSYYWHGEAADVYYMPVQ</sequence>
<proteinExistence type="predicted"/>
<keyword evidence="2" id="KW-0472">Membrane</keyword>
<evidence type="ECO:0000256" key="1">
    <source>
        <dbReference type="SAM" id="MobiDB-lite"/>
    </source>
</evidence>
<evidence type="ECO:0000313" key="4">
    <source>
        <dbReference type="Proteomes" id="UP000284024"/>
    </source>
</evidence>
<gene>
    <name evidence="3" type="ORF">DW222_11705</name>
</gene>
<keyword evidence="2" id="KW-1133">Transmembrane helix</keyword>
<dbReference type="EMBL" id="QRJH01000006">
    <property type="protein sequence ID" value="RHH17331.1"/>
    <property type="molecule type" value="Genomic_DNA"/>
</dbReference>
<feature type="compositionally biased region" description="Low complexity" evidence="1">
    <location>
        <begin position="50"/>
        <end position="61"/>
    </location>
</feature>
<dbReference type="AlphaFoldDB" id="A0A414VZW3"/>
<comment type="caution">
    <text evidence="3">The sequence shown here is derived from an EMBL/GenBank/DDBJ whole genome shotgun (WGS) entry which is preliminary data.</text>
</comment>
<evidence type="ECO:0000256" key="2">
    <source>
        <dbReference type="SAM" id="Phobius"/>
    </source>
</evidence>
<reference evidence="3 4" key="1">
    <citation type="submission" date="2018-08" db="EMBL/GenBank/DDBJ databases">
        <title>A genome reference for cultivated species of the human gut microbiota.</title>
        <authorList>
            <person name="Zou Y."/>
            <person name="Xue W."/>
            <person name="Luo G."/>
        </authorList>
    </citation>
    <scope>NUCLEOTIDE SEQUENCE [LARGE SCALE GENOMIC DNA]</scope>
    <source>
        <strain evidence="3 4">AM18-2AC</strain>
    </source>
</reference>
<feature type="transmembrane region" description="Helical" evidence="2">
    <location>
        <begin position="20"/>
        <end position="40"/>
    </location>
</feature>
<protein>
    <submittedName>
        <fullName evidence="3">Uncharacterized protein</fullName>
    </submittedName>
</protein>
<keyword evidence="2" id="KW-0812">Transmembrane</keyword>
<evidence type="ECO:0000313" key="3">
    <source>
        <dbReference type="EMBL" id="RHH17331.1"/>
    </source>
</evidence>
<accession>A0A414VZW3</accession>
<feature type="region of interest" description="Disordered" evidence="1">
    <location>
        <begin position="245"/>
        <end position="320"/>
    </location>
</feature>
<name>A0A414VZW3_9FIRM</name>
<dbReference type="Proteomes" id="UP000284024">
    <property type="component" value="Unassembled WGS sequence"/>
</dbReference>